<reference evidence="1" key="1">
    <citation type="submission" date="2022-12" db="EMBL/GenBank/DDBJ databases">
        <authorList>
            <person name="Webb A."/>
        </authorList>
    </citation>
    <scope>NUCLEOTIDE SEQUENCE</scope>
    <source>
        <strain evidence="1">Pd1</strain>
    </source>
</reference>
<accession>A0AAV0T5H3</accession>
<dbReference type="Proteomes" id="UP001162029">
    <property type="component" value="Unassembled WGS sequence"/>
</dbReference>
<evidence type="ECO:0000313" key="2">
    <source>
        <dbReference type="Proteomes" id="UP001162029"/>
    </source>
</evidence>
<evidence type="ECO:0000313" key="1">
    <source>
        <dbReference type="EMBL" id="CAI5715233.1"/>
    </source>
</evidence>
<dbReference type="EMBL" id="CANTFM010000218">
    <property type="protein sequence ID" value="CAI5715233.1"/>
    <property type="molecule type" value="Genomic_DNA"/>
</dbReference>
<proteinExistence type="predicted"/>
<sequence>MSRNFYKLRLNTQKQRGRNQIVTAKTCKTKDTNVKARLRNYERRSRHKRKHRMLTRKKTVAVLETHLENLCQGQQNDTNSLKYMISELTMEATSLANHNYHLRKVLDDHHFFHLTLQLEYDNRETTTDSVVAEFFDLQTPYSWCPMEETICLRIMRDSFLEIVAFSNNDDFISSGLADLFAKDCSEDLATRSWEMRAVQDQVTRYFGHSLAVKVEVLQRFKNDVVVVRRKIKHTVDGWVHHTIYLLFRTKTPDGHLVCIRDMNPNDTDDLHLMSGSATQCVIWSKVFTWWKFTKLPQAEGQQIGGFEVEYGGSLGSATQTDAAFWLREVLVLALRWENLVVGPLITLG</sequence>
<name>A0AAV0T5H3_9STRA</name>
<keyword evidence="2" id="KW-1185">Reference proteome</keyword>
<comment type="caution">
    <text evidence="1">The sequence shown here is derived from an EMBL/GenBank/DDBJ whole genome shotgun (WGS) entry which is preliminary data.</text>
</comment>
<gene>
    <name evidence="1" type="ORF">PDE001_LOCUS1286</name>
</gene>
<organism evidence="1 2">
    <name type="scientific">Peronospora destructor</name>
    <dbReference type="NCBI Taxonomy" id="86335"/>
    <lineage>
        <taxon>Eukaryota</taxon>
        <taxon>Sar</taxon>
        <taxon>Stramenopiles</taxon>
        <taxon>Oomycota</taxon>
        <taxon>Peronosporomycetes</taxon>
        <taxon>Peronosporales</taxon>
        <taxon>Peronosporaceae</taxon>
        <taxon>Peronospora</taxon>
    </lineage>
</organism>
<protein>
    <submittedName>
        <fullName evidence="1">Uncharacterized protein</fullName>
    </submittedName>
</protein>
<dbReference type="AlphaFoldDB" id="A0AAV0T5H3"/>